<feature type="coiled-coil region" evidence="1">
    <location>
        <begin position="3"/>
        <end position="37"/>
    </location>
</feature>
<keyword evidence="1" id="KW-0175">Coiled coil</keyword>
<gene>
    <name evidence="2" type="ORF">S03H2_08243</name>
</gene>
<accession>X1E7Z7</accession>
<reference evidence="2" key="1">
    <citation type="journal article" date="2014" name="Front. Microbiol.">
        <title>High frequency of phylogenetically diverse reductive dehalogenase-homologous genes in deep subseafloor sedimentary metagenomes.</title>
        <authorList>
            <person name="Kawai M."/>
            <person name="Futagami T."/>
            <person name="Toyoda A."/>
            <person name="Takaki Y."/>
            <person name="Nishi S."/>
            <person name="Hori S."/>
            <person name="Arai W."/>
            <person name="Tsubouchi T."/>
            <person name="Morono Y."/>
            <person name="Uchiyama I."/>
            <person name="Ito T."/>
            <person name="Fujiyama A."/>
            <person name="Inagaki F."/>
            <person name="Takami H."/>
        </authorList>
    </citation>
    <scope>NUCLEOTIDE SEQUENCE</scope>
    <source>
        <strain evidence="2">Expedition CK06-06</strain>
    </source>
</reference>
<evidence type="ECO:0000313" key="2">
    <source>
        <dbReference type="EMBL" id="GAH29406.1"/>
    </source>
</evidence>
<comment type="caution">
    <text evidence="2">The sequence shown here is derived from an EMBL/GenBank/DDBJ whole genome shotgun (WGS) entry which is preliminary data.</text>
</comment>
<name>X1E7Z7_9ZZZZ</name>
<organism evidence="2">
    <name type="scientific">marine sediment metagenome</name>
    <dbReference type="NCBI Taxonomy" id="412755"/>
    <lineage>
        <taxon>unclassified sequences</taxon>
        <taxon>metagenomes</taxon>
        <taxon>ecological metagenomes</taxon>
    </lineage>
</organism>
<dbReference type="EMBL" id="BARU01003973">
    <property type="protein sequence ID" value="GAH29406.1"/>
    <property type="molecule type" value="Genomic_DNA"/>
</dbReference>
<protein>
    <submittedName>
        <fullName evidence="2">Uncharacterized protein</fullName>
    </submittedName>
</protein>
<dbReference type="AlphaFoldDB" id="X1E7Z7"/>
<proteinExistence type="predicted"/>
<evidence type="ECO:0000256" key="1">
    <source>
        <dbReference type="SAM" id="Coils"/>
    </source>
</evidence>
<feature type="non-terminal residue" evidence="2">
    <location>
        <position position="68"/>
    </location>
</feature>
<sequence length="68" mass="7782">MPVETLRKQIQELESDITGLEEKIRTKKAEKATATAQVQARIFLERIFAPYMEGLCDVWGMSPEEGIR</sequence>